<feature type="compositionally biased region" description="Basic and acidic residues" evidence="5">
    <location>
        <begin position="18"/>
        <end position="27"/>
    </location>
</feature>
<dbReference type="InterPro" id="IPR013025">
    <property type="entry name" value="Ribosomal_uL23-like"/>
</dbReference>
<evidence type="ECO:0000256" key="1">
    <source>
        <dbReference type="ARBA" id="ARBA00006700"/>
    </source>
</evidence>
<dbReference type="PANTHER" id="PTHR11620">
    <property type="entry name" value="60S RIBOSOMAL PROTEIN L23A"/>
    <property type="match status" value="1"/>
</dbReference>
<dbReference type="GO" id="GO:0006412">
    <property type="term" value="P:translation"/>
    <property type="evidence" value="ECO:0007669"/>
    <property type="project" value="UniProtKB-UniRule"/>
</dbReference>
<feature type="region of interest" description="Disordered" evidence="5">
    <location>
        <begin position="1"/>
        <end position="27"/>
    </location>
</feature>
<dbReference type="InterPro" id="IPR012678">
    <property type="entry name" value="Ribosomal_uL23/eL15/eS24_sf"/>
</dbReference>
<keyword evidence="4" id="KW-0699">rRNA-binding</keyword>
<evidence type="ECO:0000313" key="6">
    <source>
        <dbReference type="EMBL" id="KKS13859.1"/>
    </source>
</evidence>
<name>A0A0G0WM68_9BACT</name>
<comment type="similarity">
    <text evidence="1 4">Belongs to the universal ribosomal protein uL23 family.</text>
</comment>
<protein>
    <recommendedName>
        <fullName evidence="4">Large ribosomal subunit protein uL23</fullName>
    </recommendedName>
</protein>
<evidence type="ECO:0000256" key="5">
    <source>
        <dbReference type="SAM" id="MobiDB-lite"/>
    </source>
</evidence>
<evidence type="ECO:0000256" key="4">
    <source>
        <dbReference type="HAMAP-Rule" id="MF_01369"/>
    </source>
</evidence>
<accession>A0A0G0WM68</accession>
<dbReference type="Pfam" id="PF00276">
    <property type="entry name" value="Ribosomal_L23"/>
    <property type="match status" value="1"/>
</dbReference>
<dbReference type="Proteomes" id="UP000034380">
    <property type="component" value="Unassembled WGS sequence"/>
</dbReference>
<evidence type="ECO:0000313" key="7">
    <source>
        <dbReference type="Proteomes" id="UP000034380"/>
    </source>
</evidence>
<dbReference type="SUPFAM" id="SSF54189">
    <property type="entry name" value="Ribosomal proteins S24e, L23 and L15e"/>
    <property type="match status" value="1"/>
</dbReference>
<dbReference type="GO" id="GO:0003735">
    <property type="term" value="F:structural constituent of ribosome"/>
    <property type="evidence" value="ECO:0007669"/>
    <property type="project" value="InterPro"/>
</dbReference>
<reference evidence="6 7" key="1">
    <citation type="journal article" date="2015" name="Nature">
        <title>rRNA introns, odd ribosomes, and small enigmatic genomes across a large radiation of phyla.</title>
        <authorList>
            <person name="Brown C.T."/>
            <person name="Hug L.A."/>
            <person name="Thomas B.C."/>
            <person name="Sharon I."/>
            <person name="Castelle C.J."/>
            <person name="Singh A."/>
            <person name="Wilkins M.J."/>
            <person name="Williams K.H."/>
            <person name="Banfield J.F."/>
        </authorList>
    </citation>
    <scope>NUCLEOTIDE SEQUENCE [LARGE SCALE GENOMIC DNA]</scope>
</reference>
<dbReference type="GO" id="GO:1990904">
    <property type="term" value="C:ribonucleoprotein complex"/>
    <property type="evidence" value="ECO:0007669"/>
    <property type="project" value="UniProtKB-KW"/>
</dbReference>
<gene>
    <name evidence="4" type="primary">rplW</name>
    <name evidence="6" type="ORF">UU70_C0006G0013</name>
</gene>
<proteinExistence type="inferred from homology"/>
<comment type="function">
    <text evidence="4">One of the early assembly proteins it binds 23S rRNA. One of the proteins that surrounds the polypeptide exit tunnel on the outside of the ribosome. Forms the main docking site for trigger factor binding to the ribosome.</text>
</comment>
<dbReference type="GO" id="GO:0005840">
    <property type="term" value="C:ribosome"/>
    <property type="evidence" value="ECO:0007669"/>
    <property type="project" value="UniProtKB-KW"/>
</dbReference>
<dbReference type="AlphaFoldDB" id="A0A0G0WM68"/>
<comment type="subunit">
    <text evidence="4">Part of the 50S ribosomal subunit. Contacts protein L29, and trigger factor when it is bound to the ribosome.</text>
</comment>
<keyword evidence="3 4" id="KW-0687">Ribonucleoprotein</keyword>
<dbReference type="Gene3D" id="3.30.70.330">
    <property type="match status" value="1"/>
</dbReference>
<evidence type="ECO:0000256" key="3">
    <source>
        <dbReference type="ARBA" id="ARBA00023274"/>
    </source>
</evidence>
<dbReference type="InterPro" id="IPR012677">
    <property type="entry name" value="Nucleotide-bd_a/b_plait_sf"/>
</dbReference>
<dbReference type="EMBL" id="LCBQ01000006">
    <property type="protein sequence ID" value="KKS13859.1"/>
    <property type="molecule type" value="Genomic_DNA"/>
</dbReference>
<dbReference type="HAMAP" id="MF_01369_B">
    <property type="entry name" value="Ribosomal_uL23_B"/>
    <property type="match status" value="1"/>
</dbReference>
<sequence length="142" mass="16460">MKLNPFKKGEKIKKTKPVKREEVSVKEEAKSIRQAQDKELAPVLPITGNTEDYRVLKNFYISEKASLLNGFNQYVFKVFRSANKSQIRKQVEKLFNVKVTSVKVLNMPRKRRDLGRHPGFRSEFKKAIVVLEKGQTIEQAKP</sequence>
<dbReference type="NCBIfam" id="NF004363">
    <property type="entry name" value="PRK05738.2-4"/>
    <property type="match status" value="1"/>
</dbReference>
<comment type="caution">
    <text evidence="6">The sequence shown here is derived from an EMBL/GenBank/DDBJ whole genome shotgun (WGS) entry which is preliminary data.</text>
</comment>
<dbReference type="GO" id="GO:0019843">
    <property type="term" value="F:rRNA binding"/>
    <property type="evidence" value="ECO:0007669"/>
    <property type="project" value="UniProtKB-UniRule"/>
</dbReference>
<keyword evidence="2 4" id="KW-0689">Ribosomal protein</keyword>
<keyword evidence="4" id="KW-0694">RNA-binding</keyword>
<evidence type="ECO:0000256" key="2">
    <source>
        <dbReference type="ARBA" id="ARBA00022980"/>
    </source>
</evidence>
<organism evidence="6 7">
    <name type="scientific">Candidatus Yanofskybacteria bacterium GW2011_GWA1_41_6</name>
    <dbReference type="NCBI Taxonomy" id="1619020"/>
    <lineage>
        <taxon>Bacteria</taxon>
        <taxon>Candidatus Yanofskyibacteriota</taxon>
    </lineage>
</organism>